<accession>A0A1T4YQK4</accession>
<gene>
    <name evidence="7" type="ORF">SAMN06295964_0395</name>
</gene>
<feature type="modified residue" description="N6-(pyridoxal phosphate)lysine" evidence="5">
    <location>
        <position position="40"/>
    </location>
</feature>
<comment type="cofactor">
    <cofactor evidence="1">
        <name>pyridoxal 5'-phosphate</name>
        <dbReference type="ChEBI" id="CHEBI:597326"/>
    </cofactor>
</comment>
<dbReference type="GO" id="GO:0019148">
    <property type="term" value="F:D-cysteine desulfhydrase activity"/>
    <property type="evidence" value="ECO:0007669"/>
    <property type="project" value="TreeGrafter"/>
</dbReference>
<dbReference type="Proteomes" id="UP000191040">
    <property type="component" value="Chromosome I"/>
</dbReference>
<keyword evidence="8" id="KW-1185">Reference proteome</keyword>
<name>A0A1T4YQK4_9ACTN</name>
<evidence type="ECO:0000313" key="8">
    <source>
        <dbReference type="Proteomes" id="UP000191040"/>
    </source>
</evidence>
<dbReference type="RefSeq" id="WP_078698593.1">
    <property type="nucleotide sequence ID" value="NZ_LT796768.1"/>
</dbReference>
<dbReference type="PIRSF" id="PIRSF006278">
    <property type="entry name" value="ACCD_DCysDesulf"/>
    <property type="match status" value="1"/>
</dbReference>
<sequence length="310" mass="33073">MDLSDRPRAHLGVWPTPLHDVDGLWMKREDLSGFGFGGNKVRKLEFLLGAAIARGQSRVVTFGALQSNHVRATAAACARLGLRLEAVAVQAVPRTDADYTTSGNAFLTELYGATRHVVPDDDAASALALELMAEHGDDLAVVMPGGSDRIGTLGHVDSALELYGQLEFDPHEVVVAASTCGTMAGLVIGLAAADVDTVVRGVCVYHSREQTEAALRDLLTQTCDELGVAVPDDDRWVLDDSQFGDGYGIPSEAGLREIRRLATTTGIVLDPVYTAKAYAALPSDPELRRRTVFMHTGGGPSLFAYRTALV</sequence>
<dbReference type="AlphaFoldDB" id="A0A1T4YQK4"/>
<evidence type="ECO:0000256" key="1">
    <source>
        <dbReference type="ARBA" id="ARBA00001933"/>
    </source>
</evidence>
<organism evidence="7 8">
    <name type="scientific">Aeromicrobium choanae</name>
    <dbReference type="NCBI Taxonomy" id="1736691"/>
    <lineage>
        <taxon>Bacteria</taxon>
        <taxon>Bacillati</taxon>
        <taxon>Actinomycetota</taxon>
        <taxon>Actinomycetes</taxon>
        <taxon>Propionibacteriales</taxon>
        <taxon>Nocardioidaceae</taxon>
        <taxon>Aeromicrobium</taxon>
    </lineage>
</organism>
<dbReference type="SUPFAM" id="SSF53686">
    <property type="entry name" value="Tryptophan synthase beta subunit-like PLP-dependent enzymes"/>
    <property type="match status" value="1"/>
</dbReference>
<feature type="domain" description="Tryptophan synthase beta chain-like PALP" evidence="6">
    <location>
        <begin position="11"/>
        <end position="297"/>
    </location>
</feature>
<dbReference type="InterPro" id="IPR001926">
    <property type="entry name" value="TrpB-like_PALP"/>
</dbReference>
<dbReference type="InterPro" id="IPR036052">
    <property type="entry name" value="TrpB-like_PALP_sf"/>
</dbReference>
<evidence type="ECO:0000256" key="4">
    <source>
        <dbReference type="PIRSR" id="PIRSR006278-1"/>
    </source>
</evidence>
<dbReference type="OrthoDB" id="9801249at2"/>
<dbReference type="PANTHER" id="PTHR43780">
    <property type="entry name" value="1-AMINOCYCLOPROPANE-1-CARBOXYLATE DEAMINASE-RELATED"/>
    <property type="match status" value="1"/>
</dbReference>
<dbReference type="Gene3D" id="3.40.50.1100">
    <property type="match status" value="2"/>
</dbReference>
<evidence type="ECO:0000256" key="3">
    <source>
        <dbReference type="ARBA" id="ARBA00022898"/>
    </source>
</evidence>
<dbReference type="GO" id="GO:1901605">
    <property type="term" value="P:alpha-amino acid metabolic process"/>
    <property type="evidence" value="ECO:0007669"/>
    <property type="project" value="UniProtKB-ARBA"/>
</dbReference>
<dbReference type="Pfam" id="PF00291">
    <property type="entry name" value="PALP"/>
    <property type="match status" value="1"/>
</dbReference>
<evidence type="ECO:0000313" key="7">
    <source>
        <dbReference type="EMBL" id="SKB03953.1"/>
    </source>
</evidence>
<proteinExistence type="inferred from homology"/>
<reference evidence="8" key="1">
    <citation type="submission" date="2017-02" db="EMBL/GenBank/DDBJ databases">
        <authorList>
            <person name="Varghese N."/>
            <person name="Submissions S."/>
        </authorList>
    </citation>
    <scope>NUCLEOTIDE SEQUENCE [LARGE SCALE GENOMIC DNA]</scope>
    <source>
        <strain evidence="8">9H-4</strain>
    </source>
</reference>
<feature type="active site" description="Nucleophile" evidence="4">
    <location>
        <position position="67"/>
    </location>
</feature>
<comment type="similarity">
    <text evidence="2">Belongs to the ACC deaminase/D-cysteine desulfhydrase family.</text>
</comment>
<evidence type="ECO:0000259" key="6">
    <source>
        <dbReference type="Pfam" id="PF00291"/>
    </source>
</evidence>
<dbReference type="InterPro" id="IPR027278">
    <property type="entry name" value="ACCD_DCysDesulf"/>
</dbReference>
<evidence type="ECO:0000256" key="5">
    <source>
        <dbReference type="PIRSR" id="PIRSR006278-2"/>
    </source>
</evidence>
<dbReference type="STRING" id="1736691.SAMN06295964_0395"/>
<dbReference type="PANTHER" id="PTHR43780:SF2">
    <property type="entry name" value="1-AMINOCYCLOPROPANE-1-CARBOXYLATE DEAMINASE-RELATED"/>
    <property type="match status" value="1"/>
</dbReference>
<keyword evidence="3 5" id="KW-0663">Pyridoxal phosphate</keyword>
<protein>
    <submittedName>
        <fullName evidence="7">D-cysteine desulfhydrase</fullName>
    </submittedName>
</protein>
<evidence type="ECO:0000256" key="2">
    <source>
        <dbReference type="ARBA" id="ARBA00008639"/>
    </source>
</evidence>
<dbReference type="EMBL" id="LT796768">
    <property type="protein sequence ID" value="SKB03953.1"/>
    <property type="molecule type" value="Genomic_DNA"/>
</dbReference>